<evidence type="ECO:0000259" key="6">
    <source>
        <dbReference type="PROSITE" id="PS50016"/>
    </source>
</evidence>
<feature type="compositionally biased region" description="Low complexity" evidence="5">
    <location>
        <begin position="365"/>
        <end position="404"/>
    </location>
</feature>
<dbReference type="Pfam" id="PF13831">
    <property type="entry name" value="PHD_2"/>
    <property type="match status" value="1"/>
</dbReference>
<keyword evidence="1" id="KW-0479">Metal-binding</keyword>
<dbReference type="SUPFAM" id="SSF57903">
    <property type="entry name" value="FYVE/PHD zinc finger"/>
    <property type="match status" value="1"/>
</dbReference>
<feature type="compositionally biased region" description="Basic residues" evidence="5">
    <location>
        <begin position="317"/>
        <end position="364"/>
    </location>
</feature>
<keyword evidence="3" id="KW-0862">Zinc</keyword>
<proteinExistence type="predicted"/>
<evidence type="ECO:0000259" key="7">
    <source>
        <dbReference type="PROSITE" id="PS50199"/>
    </source>
</evidence>
<evidence type="ECO:0000256" key="4">
    <source>
        <dbReference type="PROSITE-ProRule" id="PRU00322"/>
    </source>
</evidence>
<evidence type="ECO:0000256" key="3">
    <source>
        <dbReference type="ARBA" id="ARBA00022833"/>
    </source>
</evidence>
<dbReference type="GO" id="GO:0008270">
    <property type="term" value="F:zinc ion binding"/>
    <property type="evidence" value="ECO:0007669"/>
    <property type="project" value="UniProtKB-KW"/>
</dbReference>
<name>A0A8J2SPT0_9STRA</name>
<evidence type="ECO:0000256" key="5">
    <source>
        <dbReference type="SAM" id="MobiDB-lite"/>
    </source>
</evidence>
<dbReference type="SUPFAM" id="SSF90209">
    <property type="entry name" value="Ran binding protein zinc finger-like"/>
    <property type="match status" value="1"/>
</dbReference>
<dbReference type="InterPro" id="IPR036443">
    <property type="entry name" value="Znf_RanBP2_sf"/>
</dbReference>
<accession>A0A8J2SPT0</accession>
<keyword evidence="9" id="KW-1185">Reference proteome</keyword>
<feature type="region of interest" description="Disordered" evidence="5">
    <location>
        <begin position="45"/>
        <end position="69"/>
    </location>
</feature>
<dbReference type="InterPro" id="IPR001876">
    <property type="entry name" value="Znf_RanBP2"/>
</dbReference>
<dbReference type="InterPro" id="IPR001965">
    <property type="entry name" value="Znf_PHD"/>
</dbReference>
<feature type="domain" description="PHD-type" evidence="6">
    <location>
        <begin position="152"/>
        <end position="201"/>
    </location>
</feature>
<organism evidence="8 9">
    <name type="scientific">Pelagomonas calceolata</name>
    <dbReference type="NCBI Taxonomy" id="35677"/>
    <lineage>
        <taxon>Eukaryota</taxon>
        <taxon>Sar</taxon>
        <taxon>Stramenopiles</taxon>
        <taxon>Ochrophyta</taxon>
        <taxon>Pelagophyceae</taxon>
        <taxon>Pelagomonadales</taxon>
        <taxon>Pelagomonadaceae</taxon>
        <taxon>Pelagomonas</taxon>
    </lineage>
</organism>
<dbReference type="InterPro" id="IPR019787">
    <property type="entry name" value="Znf_PHD-finger"/>
</dbReference>
<dbReference type="EMBL" id="CAKKNE010000005">
    <property type="protein sequence ID" value="CAH0376568.1"/>
    <property type="molecule type" value="Genomic_DNA"/>
</dbReference>
<dbReference type="OrthoDB" id="336088at2759"/>
<evidence type="ECO:0000256" key="2">
    <source>
        <dbReference type="ARBA" id="ARBA00022771"/>
    </source>
</evidence>
<dbReference type="PROSITE" id="PS01358">
    <property type="entry name" value="ZF_RANBP2_1"/>
    <property type="match status" value="1"/>
</dbReference>
<sequence>MDAAAHPTKPSTPPYGSPGARQCISQSCRARRFDGRAAVMVASAPSTRRLAPTREPVDAHAGGRVKKRPRLGVTRPTTALPFAASSLLAARRRPPAAAAAPRVRRERWACTACTFANGAARTRCEMCGTARARRTAPFMVPAEPPAEPELLDDQCLVCNRSTQGTSEVLLCDGCDGEVHLRCAGLERVPEGDWLCAACAPETSEEESVPESAPSVPEHELFEAPRPDVGDRVDLVGGGEGVIVRVTRPGSWYDVRVGAVNGTGQTGEVIKVRRTHGEFRAFRGGRAATVARPSATTAPSSGRSFRWWRRTTTCQTCRRRPSPRLQTLRRRRCRQPPRPRRRPPLSRRRRLPARRTSRRSWRRWSSRSTPAGSWRTASTSWRSRRSSGTTGSSWASQSATARASSRNISRSTPRCGE</sequence>
<dbReference type="Gene3D" id="2.30.30.380">
    <property type="entry name" value="Zn-finger domain of Sec23/24"/>
    <property type="match status" value="1"/>
</dbReference>
<keyword evidence="2 4" id="KW-0863">Zinc-finger</keyword>
<dbReference type="AlphaFoldDB" id="A0A8J2SPT0"/>
<dbReference type="PROSITE" id="PS50016">
    <property type="entry name" value="ZF_PHD_2"/>
    <property type="match status" value="1"/>
</dbReference>
<dbReference type="Gene3D" id="3.30.40.10">
    <property type="entry name" value="Zinc/RING finger domain, C3HC4 (zinc finger)"/>
    <property type="match status" value="1"/>
</dbReference>
<dbReference type="PROSITE" id="PS50199">
    <property type="entry name" value="ZF_RANBP2_2"/>
    <property type="match status" value="1"/>
</dbReference>
<feature type="compositionally biased region" description="Polar residues" evidence="5">
    <location>
        <begin position="405"/>
        <end position="416"/>
    </location>
</feature>
<dbReference type="Proteomes" id="UP000789595">
    <property type="component" value="Unassembled WGS sequence"/>
</dbReference>
<dbReference type="InterPro" id="IPR011011">
    <property type="entry name" value="Znf_FYVE_PHD"/>
</dbReference>
<protein>
    <recommendedName>
        <fullName evidence="10">RanBP2-type domain-containing protein</fullName>
    </recommendedName>
</protein>
<dbReference type="SMART" id="SM00547">
    <property type="entry name" value="ZnF_RBZ"/>
    <property type="match status" value="1"/>
</dbReference>
<feature type="region of interest" description="Disordered" evidence="5">
    <location>
        <begin position="1"/>
        <end position="22"/>
    </location>
</feature>
<evidence type="ECO:0000313" key="8">
    <source>
        <dbReference type="EMBL" id="CAH0376568.1"/>
    </source>
</evidence>
<evidence type="ECO:0000313" key="9">
    <source>
        <dbReference type="Proteomes" id="UP000789595"/>
    </source>
</evidence>
<feature type="region of interest" description="Disordered" evidence="5">
    <location>
        <begin position="317"/>
        <end position="416"/>
    </location>
</feature>
<evidence type="ECO:0000256" key="1">
    <source>
        <dbReference type="ARBA" id="ARBA00022723"/>
    </source>
</evidence>
<gene>
    <name evidence="8" type="ORF">PECAL_5P11660</name>
</gene>
<dbReference type="InterPro" id="IPR013083">
    <property type="entry name" value="Znf_RING/FYVE/PHD"/>
</dbReference>
<dbReference type="SMART" id="SM00249">
    <property type="entry name" value="PHD"/>
    <property type="match status" value="1"/>
</dbReference>
<reference evidence="8" key="1">
    <citation type="submission" date="2021-11" db="EMBL/GenBank/DDBJ databases">
        <authorList>
            <consortium name="Genoscope - CEA"/>
            <person name="William W."/>
        </authorList>
    </citation>
    <scope>NUCLEOTIDE SEQUENCE</scope>
</reference>
<evidence type="ECO:0008006" key="10">
    <source>
        <dbReference type="Google" id="ProtNLM"/>
    </source>
</evidence>
<comment type="caution">
    <text evidence="8">The sequence shown here is derived from an EMBL/GenBank/DDBJ whole genome shotgun (WGS) entry which is preliminary data.</text>
</comment>
<feature type="domain" description="RanBP2-type" evidence="7">
    <location>
        <begin position="104"/>
        <end position="133"/>
    </location>
</feature>